<dbReference type="AlphaFoldDB" id="A0A1I4NF00"/>
<name>A0A1I4NF00_9BACI</name>
<dbReference type="Proteomes" id="UP000198565">
    <property type="component" value="Unassembled WGS sequence"/>
</dbReference>
<dbReference type="SUPFAM" id="SSF161098">
    <property type="entry name" value="MetI-like"/>
    <property type="match status" value="1"/>
</dbReference>
<keyword evidence="6 7" id="KW-0472">Membrane</keyword>
<dbReference type="InterPro" id="IPR000515">
    <property type="entry name" value="MetI-like"/>
</dbReference>
<feature type="transmembrane region" description="Helical" evidence="7">
    <location>
        <begin position="192"/>
        <end position="214"/>
    </location>
</feature>
<feature type="transmembrane region" description="Helical" evidence="7">
    <location>
        <begin position="108"/>
        <end position="129"/>
    </location>
</feature>
<evidence type="ECO:0000313" key="10">
    <source>
        <dbReference type="EMBL" id="SFM14114.1"/>
    </source>
</evidence>
<evidence type="ECO:0000313" key="11">
    <source>
        <dbReference type="Proteomes" id="UP000198565"/>
    </source>
</evidence>
<gene>
    <name evidence="10" type="ORF">SAMN04487943_108167</name>
</gene>
<evidence type="ECO:0000256" key="3">
    <source>
        <dbReference type="ARBA" id="ARBA00022475"/>
    </source>
</evidence>
<evidence type="ECO:0000256" key="2">
    <source>
        <dbReference type="ARBA" id="ARBA00022448"/>
    </source>
</evidence>
<keyword evidence="10" id="KW-0762">Sugar transport</keyword>
<feature type="domain" description="ABC transmembrane type-1" evidence="9">
    <location>
        <begin position="104"/>
        <end position="318"/>
    </location>
</feature>
<evidence type="ECO:0000256" key="8">
    <source>
        <dbReference type="SAM" id="MobiDB-lite"/>
    </source>
</evidence>
<feature type="transmembrane region" description="Helical" evidence="7">
    <location>
        <begin position="235"/>
        <end position="259"/>
    </location>
</feature>
<evidence type="ECO:0000256" key="7">
    <source>
        <dbReference type="RuleBase" id="RU363032"/>
    </source>
</evidence>
<proteinExistence type="inferred from homology"/>
<dbReference type="EMBL" id="FOTR01000008">
    <property type="protein sequence ID" value="SFM14114.1"/>
    <property type="molecule type" value="Genomic_DNA"/>
</dbReference>
<dbReference type="PANTHER" id="PTHR30193">
    <property type="entry name" value="ABC TRANSPORTER PERMEASE PROTEIN"/>
    <property type="match status" value="1"/>
</dbReference>
<feature type="transmembrane region" description="Helical" evidence="7">
    <location>
        <begin position="297"/>
        <end position="319"/>
    </location>
</feature>
<evidence type="ECO:0000256" key="6">
    <source>
        <dbReference type="ARBA" id="ARBA00023136"/>
    </source>
</evidence>
<evidence type="ECO:0000256" key="4">
    <source>
        <dbReference type="ARBA" id="ARBA00022692"/>
    </source>
</evidence>
<dbReference type="STRING" id="334253.SAMN04487943_108167"/>
<dbReference type="OrthoDB" id="152280at2"/>
<dbReference type="CDD" id="cd06261">
    <property type="entry name" value="TM_PBP2"/>
    <property type="match status" value="1"/>
</dbReference>
<dbReference type="InterPro" id="IPR035906">
    <property type="entry name" value="MetI-like_sf"/>
</dbReference>
<evidence type="ECO:0000256" key="5">
    <source>
        <dbReference type="ARBA" id="ARBA00022989"/>
    </source>
</evidence>
<dbReference type="InterPro" id="IPR051393">
    <property type="entry name" value="ABC_transporter_permease"/>
</dbReference>
<keyword evidence="3" id="KW-1003">Cell membrane</keyword>
<dbReference type="GO" id="GO:0005886">
    <property type="term" value="C:plasma membrane"/>
    <property type="evidence" value="ECO:0007669"/>
    <property type="project" value="UniProtKB-SubCell"/>
</dbReference>
<dbReference type="Pfam" id="PF00528">
    <property type="entry name" value="BPD_transp_1"/>
    <property type="match status" value="1"/>
</dbReference>
<feature type="transmembrane region" description="Helical" evidence="7">
    <location>
        <begin position="46"/>
        <end position="68"/>
    </location>
</feature>
<feature type="compositionally biased region" description="Polar residues" evidence="8">
    <location>
        <begin position="1"/>
        <end position="12"/>
    </location>
</feature>
<dbReference type="PANTHER" id="PTHR30193:SF37">
    <property type="entry name" value="INNER MEMBRANE ABC TRANSPORTER PERMEASE PROTEIN YCJO"/>
    <property type="match status" value="1"/>
</dbReference>
<feature type="region of interest" description="Disordered" evidence="8">
    <location>
        <begin position="1"/>
        <end position="30"/>
    </location>
</feature>
<sequence>MNENQAKVQPNQEPERRPISPLNRQENEQSKRVVKKDKKKAFGSGIIWYIFLIPAFLGILLFMVYPIFESLRLSFYQSNGTMETFIGLDNFKTILTSGPFWNSVWNTFYIGIFQILITIPLGFIFASLINSTPRGQNFFKVIYFLPNVTSIVAAAMIFAFVLHPEMGIVNYILETIGLPTPGWLSNPSTSKWAVILLSVWHWIGFVIIICLANLQAISPEMYEAARIDGAGRVQQWLFITIPNMTATFAFLLITGWIGALQRFNEVYVLGGPSGSPARSIQTMGAFIYERGFTGFEFGMASAATYVMFIIILIFTFLNIKISNMKL</sequence>
<evidence type="ECO:0000259" key="9">
    <source>
        <dbReference type="PROSITE" id="PS50928"/>
    </source>
</evidence>
<keyword evidence="5 7" id="KW-1133">Transmembrane helix</keyword>
<evidence type="ECO:0000256" key="1">
    <source>
        <dbReference type="ARBA" id="ARBA00004651"/>
    </source>
</evidence>
<dbReference type="PROSITE" id="PS50928">
    <property type="entry name" value="ABC_TM1"/>
    <property type="match status" value="1"/>
</dbReference>
<comment type="similarity">
    <text evidence="7">Belongs to the binding-protein-dependent transport system permease family.</text>
</comment>
<feature type="transmembrane region" description="Helical" evidence="7">
    <location>
        <begin position="141"/>
        <end position="162"/>
    </location>
</feature>
<dbReference type="Gene3D" id="1.10.3720.10">
    <property type="entry name" value="MetI-like"/>
    <property type="match status" value="1"/>
</dbReference>
<comment type="subcellular location">
    <subcellularLocation>
        <location evidence="1 7">Cell membrane</location>
        <topology evidence="1 7">Multi-pass membrane protein</topology>
    </subcellularLocation>
</comment>
<accession>A0A1I4NF00</accession>
<dbReference type="GO" id="GO:0055085">
    <property type="term" value="P:transmembrane transport"/>
    <property type="evidence" value="ECO:0007669"/>
    <property type="project" value="InterPro"/>
</dbReference>
<reference evidence="11" key="1">
    <citation type="submission" date="2016-10" db="EMBL/GenBank/DDBJ databases">
        <authorList>
            <person name="Varghese N."/>
            <person name="Submissions S."/>
        </authorList>
    </citation>
    <scope>NUCLEOTIDE SEQUENCE [LARGE SCALE GENOMIC DNA]</scope>
    <source>
        <strain evidence="11">CGMCC 1.4250</strain>
    </source>
</reference>
<keyword evidence="2 7" id="KW-0813">Transport</keyword>
<keyword evidence="4 7" id="KW-0812">Transmembrane</keyword>
<dbReference type="RefSeq" id="WP_091484500.1">
    <property type="nucleotide sequence ID" value="NZ_FOTR01000008.1"/>
</dbReference>
<protein>
    <submittedName>
        <fullName evidence="10">Multiple sugar transport system permease protein</fullName>
    </submittedName>
</protein>
<keyword evidence="11" id="KW-1185">Reference proteome</keyword>
<organism evidence="10 11">
    <name type="scientific">Gracilibacillus orientalis</name>
    <dbReference type="NCBI Taxonomy" id="334253"/>
    <lineage>
        <taxon>Bacteria</taxon>
        <taxon>Bacillati</taxon>
        <taxon>Bacillota</taxon>
        <taxon>Bacilli</taxon>
        <taxon>Bacillales</taxon>
        <taxon>Bacillaceae</taxon>
        <taxon>Gracilibacillus</taxon>
    </lineage>
</organism>